<evidence type="ECO:0000313" key="11">
    <source>
        <dbReference type="Proteomes" id="UP000051401"/>
    </source>
</evidence>
<dbReference type="EMBL" id="CP031598">
    <property type="protein sequence ID" value="QEW25310.1"/>
    <property type="molecule type" value="Genomic_DNA"/>
</dbReference>
<keyword evidence="2 7" id="KW-0813">Transport</keyword>
<dbReference type="InterPro" id="IPR000515">
    <property type="entry name" value="MetI-like"/>
</dbReference>
<evidence type="ECO:0000256" key="4">
    <source>
        <dbReference type="ARBA" id="ARBA00022692"/>
    </source>
</evidence>
<keyword evidence="5 7" id="KW-1133">Transmembrane helix</keyword>
<dbReference type="PROSITE" id="PS50928">
    <property type="entry name" value="ABC_TM1"/>
    <property type="match status" value="1"/>
</dbReference>
<name>A0A0T5P3J8_9RHOB</name>
<dbReference type="InterPro" id="IPR035906">
    <property type="entry name" value="MetI-like_sf"/>
</dbReference>
<evidence type="ECO:0000256" key="6">
    <source>
        <dbReference type="ARBA" id="ARBA00023136"/>
    </source>
</evidence>
<evidence type="ECO:0000259" key="8">
    <source>
        <dbReference type="PROSITE" id="PS50928"/>
    </source>
</evidence>
<dbReference type="AlphaFoldDB" id="A0A0T5P3J8"/>
<dbReference type="InterPro" id="IPR045621">
    <property type="entry name" value="BPD_transp_1_N"/>
</dbReference>
<dbReference type="PANTHER" id="PTHR43163:SF6">
    <property type="entry name" value="DIPEPTIDE TRANSPORT SYSTEM PERMEASE PROTEIN DPPB-RELATED"/>
    <property type="match status" value="1"/>
</dbReference>
<accession>A0A0T5P3J8</accession>
<dbReference type="SUPFAM" id="SSF161098">
    <property type="entry name" value="MetI-like"/>
    <property type="match status" value="1"/>
</dbReference>
<dbReference type="Gene3D" id="1.10.3720.10">
    <property type="entry name" value="MetI-like"/>
    <property type="match status" value="1"/>
</dbReference>
<dbReference type="PANTHER" id="PTHR43163">
    <property type="entry name" value="DIPEPTIDE TRANSPORT SYSTEM PERMEASE PROTEIN DPPB-RELATED"/>
    <property type="match status" value="1"/>
</dbReference>
<protein>
    <submittedName>
        <fullName evidence="9">ABC transporter permease</fullName>
    </submittedName>
    <submittedName>
        <fullName evidence="10">Glutathione transport system permease protein GsiC</fullName>
    </submittedName>
</protein>
<keyword evidence="11" id="KW-1185">Reference proteome</keyword>
<reference evidence="10 12" key="2">
    <citation type="submission" date="2018-08" db="EMBL/GenBank/DDBJ databases">
        <title>Genetic Globetrotter - A new plasmid hitch-hiking vast phylogenetic and geographic distances.</title>
        <authorList>
            <person name="Vollmers J."/>
            <person name="Petersen J."/>
        </authorList>
    </citation>
    <scope>NUCLEOTIDE SEQUENCE [LARGE SCALE GENOMIC DNA]</scope>
    <source>
        <strain evidence="10 12">DSM 26383</strain>
    </source>
</reference>
<reference evidence="9 11" key="1">
    <citation type="submission" date="2015-04" db="EMBL/GenBank/DDBJ databases">
        <title>The draft genome sequence of Roseovarius indicus B108T.</title>
        <authorList>
            <person name="Li G."/>
            <person name="Lai Q."/>
            <person name="Shao Z."/>
            <person name="Yan P."/>
        </authorList>
    </citation>
    <scope>NUCLEOTIDE SEQUENCE [LARGE SCALE GENOMIC DNA]</scope>
    <source>
        <strain evidence="9 11">B108</strain>
    </source>
</reference>
<proteinExistence type="inferred from homology"/>
<dbReference type="EMBL" id="LAXI01000021">
    <property type="protein sequence ID" value="KRS15502.1"/>
    <property type="molecule type" value="Genomic_DNA"/>
</dbReference>
<dbReference type="CDD" id="cd06261">
    <property type="entry name" value="TM_PBP2"/>
    <property type="match status" value="1"/>
</dbReference>
<dbReference type="GO" id="GO:0005886">
    <property type="term" value="C:plasma membrane"/>
    <property type="evidence" value="ECO:0007669"/>
    <property type="project" value="UniProtKB-SubCell"/>
</dbReference>
<feature type="transmembrane region" description="Helical" evidence="7">
    <location>
        <begin position="272"/>
        <end position="298"/>
    </location>
</feature>
<sequence length="305" mass="32989">MLRFIFRRAAVGVLVLVAVAILTFALTNAAVDPARAIAGDSATADDIQAIRELYGFDRPLHIQFLAWAQDILQGDLGQSYRQRRPVSEVVLERLPVTMILGASAFLLAVIVAIPLGILAGLKPNSWIDRCALTIAVLGQAIPNFWLALMGIVIFSVQLRLLPASGSGTWQSFILPSVALAYYAMPTLMRLTRAGMIDTLQSDYIRTARAKGLLPPQVVLKHALRNAILPLVSVSAVQLGMMLGGSVVIETIFAMQGIGYLAWESITMSDPPVVQAIVLTIACFYVLLTLTADIINAWLDPRLRGG</sequence>
<keyword evidence="4 7" id="KW-0812">Transmembrane</keyword>
<dbReference type="Proteomes" id="UP000051401">
    <property type="component" value="Unassembled WGS sequence"/>
</dbReference>
<evidence type="ECO:0000313" key="12">
    <source>
        <dbReference type="Proteomes" id="UP000325785"/>
    </source>
</evidence>
<comment type="subcellular location">
    <subcellularLocation>
        <location evidence="1 7">Cell membrane</location>
        <topology evidence="1 7">Multi-pass membrane protein</topology>
    </subcellularLocation>
</comment>
<dbReference type="KEGG" id="rid:RIdsm_01096"/>
<keyword evidence="6 7" id="KW-0472">Membrane</keyword>
<feature type="transmembrane region" description="Helical" evidence="7">
    <location>
        <begin position="167"/>
        <end position="184"/>
    </location>
</feature>
<evidence type="ECO:0000256" key="5">
    <source>
        <dbReference type="ARBA" id="ARBA00022989"/>
    </source>
</evidence>
<feature type="domain" description="ABC transmembrane type-1" evidence="8">
    <location>
        <begin position="94"/>
        <end position="295"/>
    </location>
</feature>
<evidence type="ECO:0000256" key="3">
    <source>
        <dbReference type="ARBA" id="ARBA00022475"/>
    </source>
</evidence>
<evidence type="ECO:0000256" key="1">
    <source>
        <dbReference type="ARBA" id="ARBA00004651"/>
    </source>
</evidence>
<gene>
    <name evidence="10" type="primary">gsiC_3</name>
    <name evidence="10" type="ORF">RIdsm_01096</name>
    <name evidence="9" type="ORF">XM52_23055</name>
</gene>
<dbReference type="Proteomes" id="UP000325785">
    <property type="component" value="Chromosome"/>
</dbReference>
<feature type="transmembrane region" description="Helical" evidence="7">
    <location>
        <begin position="226"/>
        <end position="252"/>
    </location>
</feature>
<dbReference type="STRING" id="540747.SAMN04488031_106198"/>
<dbReference type="RefSeq" id="WP_057820021.1">
    <property type="nucleotide sequence ID" value="NZ_CAXRJZ010000131.1"/>
</dbReference>
<dbReference type="Pfam" id="PF19300">
    <property type="entry name" value="BPD_transp_1_N"/>
    <property type="match status" value="1"/>
</dbReference>
<dbReference type="GO" id="GO:0055085">
    <property type="term" value="P:transmembrane transport"/>
    <property type="evidence" value="ECO:0007669"/>
    <property type="project" value="InterPro"/>
</dbReference>
<comment type="similarity">
    <text evidence="7">Belongs to the binding-protein-dependent transport system permease family.</text>
</comment>
<evidence type="ECO:0000256" key="2">
    <source>
        <dbReference type="ARBA" id="ARBA00022448"/>
    </source>
</evidence>
<organism evidence="9 11">
    <name type="scientific">Roseovarius indicus</name>
    <dbReference type="NCBI Taxonomy" id="540747"/>
    <lineage>
        <taxon>Bacteria</taxon>
        <taxon>Pseudomonadati</taxon>
        <taxon>Pseudomonadota</taxon>
        <taxon>Alphaproteobacteria</taxon>
        <taxon>Rhodobacterales</taxon>
        <taxon>Roseobacteraceae</taxon>
        <taxon>Roseovarius</taxon>
    </lineage>
</organism>
<dbReference type="Pfam" id="PF00528">
    <property type="entry name" value="BPD_transp_1"/>
    <property type="match status" value="1"/>
</dbReference>
<dbReference type="PATRIC" id="fig|540747.5.peg.2969"/>
<dbReference type="OrthoDB" id="9807402at2"/>
<keyword evidence="3" id="KW-1003">Cell membrane</keyword>
<evidence type="ECO:0000313" key="10">
    <source>
        <dbReference type="EMBL" id="QEW25310.1"/>
    </source>
</evidence>
<evidence type="ECO:0000313" key="9">
    <source>
        <dbReference type="EMBL" id="KRS15502.1"/>
    </source>
</evidence>
<evidence type="ECO:0000256" key="7">
    <source>
        <dbReference type="RuleBase" id="RU363032"/>
    </source>
</evidence>
<feature type="transmembrane region" description="Helical" evidence="7">
    <location>
        <begin position="94"/>
        <end position="118"/>
    </location>
</feature>
<feature type="transmembrane region" description="Helical" evidence="7">
    <location>
        <begin position="130"/>
        <end position="155"/>
    </location>
</feature>